<gene>
    <name evidence="1" type="ORF">LCGC14_1553600</name>
</gene>
<sequence length="65" mass="7507">MSYAAQERGWVAKLLARLTPEQRERYEKECRAAPRHRSGKLYDGARAKIAERILYEDAMKGPAIE</sequence>
<protein>
    <submittedName>
        <fullName evidence="1">Uncharacterized protein</fullName>
    </submittedName>
</protein>
<proteinExistence type="predicted"/>
<evidence type="ECO:0000313" key="1">
    <source>
        <dbReference type="EMBL" id="KKM54230.1"/>
    </source>
</evidence>
<comment type="caution">
    <text evidence="1">The sequence shown here is derived from an EMBL/GenBank/DDBJ whole genome shotgun (WGS) entry which is preliminary data.</text>
</comment>
<name>A0A0F9L5T3_9ZZZZ</name>
<accession>A0A0F9L5T3</accession>
<organism evidence="1">
    <name type="scientific">marine sediment metagenome</name>
    <dbReference type="NCBI Taxonomy" id="412755"/>
    <lineage>
        <taxon>unclassified sequences</taxon>
        <taxon>metagenomes</taxon>
        <taxon>ecological metagenomes</taxon>
    </lineage>
</organism>
<reference evidence="1" key="1">
    <citation type="journal article" date="2015" name="Nature">
        <title>Complex archaea that bridge the gap between prokaryotes and eukaryotes.</title>
        <authorList>
            <person name="Spang A."/>
            <person name="Saw J.H."/>
            <person name="Jorgensen S.L."/>
            <person name="Zaremba-Niedzwiedzka K."/>
            <person name="Martijn J."/>
            <person name="Lind A.E."/>
            <person name="van Eijk R."/>
            <person name="Schleper C."/>
            <person name="Guy L."/>
            <person name="Ettema T.J."/>
        </authorList>
    </citation>
    <scope>NUCLEOTIDE SEQUENCE</scope>
</reference>
<dbReference type="EMBL" id="LAZR01011907">
    <property type="protein sequence ID" value="KKM54230.1"/>
    <property type="molecule type" value="Genomic_DNA"/>
</dbReference>
<dbReference type="AlphaFoldDB" id="A0A0F9L5T3"/>